<reference evidence="2" key="1">
    <citation type="submission" date="2020-04" db="EMBL/GenBank/DDBJ databases">
        <title>Tenacibaculum mesophilum bac2.</title>
        <authorList>
            <person name="Li M."/>
        </authorList>
    </citation>
    <scope>NUCLEOTIDE SEQUENCE</scope>
    <source>
        <strain evidence="2">Bac2</strain>
    </source>
</reference>
<dbReference type="AlphaFoldDB" id="A0AAE9MQR7"/>
<evidence type="ECO:0000313" key="3">
    <source>
        <dbReference type="Proteomes" id="UP001056837"/>
    </source>
</evidence>
<feature type="compositionally biased region" description="Basic and acidic residues" evidence="1">
    <location>
        <begin position="40"/>
        <end position="49"/>
    </location>
</feature>
<gene>
    <name evidence="2" type="ORF">HER15_14235</name>
</gene>
<feature type="compositionally biased region" description="Basic residues" evidence="1">
    <location>
        <begin position="1"/>
        <end position="10"/>
    </location>
</feature>
<sequence length="49" mass="5570">MAKANKKNSNTRKVVDKGVDKRRRIGDGLSKGENTNLPKFEFKPKRPSK</sequence>
<evidence type="ECO:0000256" key="1">
    <source>
        <dbReference type="SAM" id="MobiDB-lite"/>
    </source>
</evidence>
<protein>
    <submittedName>
        <fullName evidence="2">Uncharacterized protein</fullName>
    </submittedName>
</protein>
<organism evidence="2 3">
    <name type="scientific">Tenacibaculum mesophilum</name>
    <dbReference type="NCBI Taxonomy" id="104268"/>
    <lineage>
        <taxon>Bacteria</taxon>
        <taxon>Pseudomonadati</taxon>
        <taxon>Bacteroidota</taxon>
        <taxon>Flavobacteriia</taxon>
        <taxon>Flavobacteriales</taxon>
        <taxon>Flavobacteriaceae</taxon>
        <taxon>Tenacibaculum</taxon>
    </lineage>
</organism>
<dbReference type="EMBL" id="CP050861">
    <property type="protein sequence ID" value="UTD16564.1"/>
    <property type="molecule type" value="Genomic_DNA"/>
</dbReference>
<accession>A0AAE9MQR7</accession>
<dbReference type="RefSeq" id="WP_253679829.1">
    <property type="nucleotide sequence ID" value="NZ_CP050861.1"/>
</dbReference>
<feature type="region of interest" description="Disordered" evidence="1">
    <location>
        <begin position="1"/>
        <end position="49"/>
    </location>
</feature>
<proteinExistence type="predicted"/>
<evidence type="ECO:0000313" key="2">
    <source>
        <dbReference type="EMBL" id="UTD16564.1"/>
    </source>
</evidence>
<dbReference type="Proteomes" id="UP001056837">
    <property type="component" value="Chromosome"/>
</dbReference>
<name>A0AAE9MQR7_9FLAO</name>